<sequence length="495" mass="55568">MLNRRNFLKNVGVTGSLLALPAVITNAAPLLSGNNIDLSTISLKGKVHCEGKGLAGVPVTDGINITLTDKNGAYALQSNGTAEFVYISVPRGYAFPEEGSIAFFYHSIPKNKPSFTADFKLEKLKADDTRHTFVVWADPQMKSQKDVDQLLKESVPDLQGVIKSYPKDALIHGIGCGDLVWDEFELYHGYRRAVELCGIPFFNVIGNHDMDNEARTDDGSANTFKSHFGPTYYSYNRGEVHYIVLDDVFFLGEAKNYIGYLTEHQLQWLDQDLAQVKPGSMIVLSLHIPTYTGQARREGKKDEPGGGTVANRKKLYKMLAPYKVHIMSGHTHFNDNWEEGDIMEHNHGTVCGAWWTGPICSDGTPGGYGIYDVDGTDIKWVYKSTGLPKEKQLRIYEKGRVQTAPDEISANVWNWDKKWKVEWLEDGVNKGEMERRVSFDPWAVELYLGPELPKKHKFVEPSLTDHMFFAKPSGTAKKITVRATDRFGNVYEESI</sequence>
<feature type="signal peptide" evidence="1">
    <location>
        <begin position="1"/>
        <end position="27"/>
    </location>
</feature>
<evidence type="ECO:0000256" key="1">
    <source>
        <dbReference type="SAM" id="SignalP"/>
    </source>
</evidence>
<dbReference type="AlphaFoldDB" id="A0A1K1NIJ5"/>
<feature type="domain" description="Calcineurin-like phosphoesterase" evidence="2">
    <location>
        <begin position="162"/>
        <end position="332"/>
    </location>
</feature>
<feature type="chain" id="PRO_5011978387" evidence="1">
    <location>
        <begin position="28"/>
        <end position="495"/>
    </location>
</feature>
<evidence type="ECO:0000313" key="5">
    <source>
        <dbReference type="EMBL" id="SFW35290.1"/>
    </source>
</evidence>
<dbReference type="Proteomes" id="UP000183788">
    <property type="component" value="Unassembled WGS sequence"/>
</dbReference>
<feature type="domain" description="Calcineurin-like phosphoesterase C-terminal" evidence="3">
    <location>
        <begin position="344"/>
        <end position="491"/>
    </location>
</feature>
<dbReference type="InterPro" id="IPR032288">
    <property type="entry name" value="Metallophos_C"/>
</dbReference>
<protein>
    <submittedName>
        <fullName evidence="6">Calcineurin-like phosphoesterase family protein</fullName>
    </submittedName>
    <submittedName>
        <fullName evidence="5">Tat (Twin-arginine translocation) pathway signal sequence</fullName>
    </submittedName>
</protein>
<dbReference type="OrthoDB" id="1776264at2"/>
<dbReference type="InterPro" id="IPR051918">
    <property type="entry name" value="STPP_CPPED1"/>
</dbReference>
<evidence type="ECO:0000259" key="4">
    <source>
        <dbReference type="Pfam" id="PF16371"/>
    </source>
</evidence>
<evidence type="ECO:0000313" key="6">
    <source>
        <dbReference type="EMBL" id="WQG91191.1"/>
    </source>
</evidence>
<keyword evidence="1" id="KW-0732">Signal</keyword>
<dbReference type="Pfam" id="PF00149">
    <property type="entry name" value="Metallophos"/>
    <property type="match status" value="1"/>
</dbReference>
<dbReference type="EMBL" id="FPIZ01000003">
    <property type="protein sequence ID" value="SFW35290.1"/>
    <property type="molecule type" value="Genomic_DNA"/>
</dbReference>
<dbReference type="PROSITE" id="PS51318">
    <property type="entry name" value="TAT"/>
    <property type="match status" value="1"/>
</dbReference>
<dbReference type="Gene3D" id="3.60.21.10">
    <property type="match status" value="1"/>
</dbReference>
<dbReference type="InterPro" id="IPR032285">
    <property type="entry name" value="Metallophos_N"/>
</dbReference>
<dbReference type="Proteomes" id="UP001326715">
    <property type="component" value="Chromosome"/>
</dbReference>
<keyword evidence="8" id="KW-1185">Reference proteome</keyword>
<dbReference type="RefSeq" id="WP_072358198.1">
    <property type="nucleotide sequence ID" value="NZ_CP139972.1"/>
</dbReference>
<evidence type="ECO:0000313" key="8">
    <source>
        <dbReference type="Proteomes" id="UP001326715"/>
    </source>
</evidence>
<dbReference type="Pfam" id="PF16371">
    <property type="entry name" value="MetallophosN"/>
    <property type="match status" value="1"/>
</dbReference>
<dbReference type="GO" id="GO:0016787">
    <property type="term" value="F:hydrolase activity"/>
    <property type="evidence" value="ECO:0007669"/>
    <property type="project" value="InterPro"/>
</dbReference>
<gene>
    <name evidence="5" type="ORF">SAMN05661012_01351</name>
    <name evidence="6" type="ORF">SR876_06750</name>
</gene>
<dbReference type="InterPro" id="IPR006311">
    <property type="entry name" value="TAT_signal"/>
</dbReference>
<name>A0A1K1NIJ5_9BACT</name>
<dbReference type="InterPro" id="IPR019546">
    <property type="entry name" value="TAT_signal_bac_arc"/>
</dbReference>
<dbReference type="PANTHER" id="PTHR43143:SF1">
    <property type="entry name" value="SERINE_THREONINE-PROTEIN PHOSPHATASE CPPED1"/>
    <property type="match status" value="1"/>
</dbReference>
<dbReference type="SUPFAM" id="SSF56300">
    <property type="entry name" value="Metallo-dependent phosphatases"/>
    <property type="match status" value="1"/>
</dbReference>
<dbReference type="EMBL" id="CP140154">
    <property type="protein sequence ID" value="WQG91191.1"/>
    <property type="molecule type" value="Genomic_DNA"/>
</dbReference>
<feature type="domain" description="Calcineurin-like phosphoesterase N-terminal" evidence="4">
    <location>
        <begin position="45"/>
        <end position="121"/>
    </location>
</feature>
<reference evidence="5 7" key="1">
    <citation type="submission" date="2016-11" db="EMBL/GenBank/DDBJ databases">
        <authorList>
            <person name="Jaros S."/>
            <person name="Januszkiewicz K."/>
            <person name="Wedrychowicz H."/>
        </authorList>
    </citation>
    <scope>NUCLEOTIDE SEQUENCE [LARGE SCALE GENOMIC DNA]</scope>
    <source>
        <strain evidence="5 7">DSM 784</strain>
    </source>
</reference>
<reference evidence="6 8" key="2">
    <citation type="submission" date="2023-11" db="EMBL/GenBank/DDBJ databases">
        <title>MicrobeMod: A computational toolkit for identifying prokaryotic methylation and restriction-modification with nanopore sequencing.</title>
        <authorList>
            <person name="Crits-Christoph A."/>
            <person name="Kang S.C."/>
            <person name="Lee H."/>
            <person name="Ostrov N."/>
        </authorList>
    </citation>
    <scope>NUCLEOTIDE SEQUENCE [LARGE SCALE GENOMIC DNA]</scope>
    <source>
        <strain evidence="6 8">ATCC 23090</strain>
    </source>
</reference>
<evidence type="ECO:0000313" key="7">
    <source>
        <dbReference type="Proteomes" id="UP000183788"/>
    </source>
</evidence>
<accession>A0A1K1NIJ5</accession>
<dbReference type="NCBIfam" id="TIGR01409">
    <property type="entry name" value="TAT_signal_seq"/>
    <property type="match status" value="1"/>
</dbReference>
<dbReference type="PANTHER" id="PTHR43143">
    <property type="entry name" value="METALLOPHOSPHOESTERASE, CALCINEURIN SUPERFAMILY"/>
    <property type="match status" value="1"/>
</dbReference>
<proteinExistence type="predicted"/>
<dbReference type="InterPro" id="IPR004843">
    <property type="entry name" value="Calcineurin-like_PHP"/>
</dbReference>
<dbReference type="STRING" id="1004.SAMN05661012_01351"/>
<evidence type="ECO:0000259" key="3">
    <source>
        <dbReference type="Pfam" id="PF16370"/>
    </source>
</evidence>
<organism evidence="5 7">
    <name type="scientific">Chitinophaga sancti</name>
    <dbReference type="NCBI Taxonomy" id="1004"/>
    <lineage>
        <taxon>Bacteria</taxon>
        <taxon>Pseudomonadati</taxon>
        <taxon>Bacteroidota</taxon>
        <taxon>Chitinophagia</taxon>
        <taxon>Chitinophagales</taxon>
        <taxon>Chitinophagaceae</taxon>
        <taxon>Chitinophaga</taxon>
    </lineage>
</organism>
<dbReference type="InterPro" id="IPR029052">
    <property type="entry name" value="Metallo-depent_PP-like"/>
</dbReference>
<dbReference type="Pfam" id="PF16370">
    <property type="entry name" value="MetallophosC"/>
    <property type="match status" value="1"/>
</dbReference>
<evidence type="ECO:0000259" key="2">
    <source>
        <dbReference type="Pfam" id="PF00149"/>
    </source>
</evidence>